<dbReference type="OrthoDB" id="5120845at2"/>
<dbReference type="AlphaFoldDB" id="A0A0D5CGK9"/>
<dbReference type="PATRIC" id="fig|33014.5.peg.1313"/>
<gene>
    <name evidence="2" type="ORF">DZF93_12370</name>
    <name evidence="1" type="ORF">VO01_06295</name>
</gene>
<protein>
    <submittedName>
        <fullName evidence="1">Uncharacterized protein</fullName>
    </submittedName>
</protein>
<proteinExistence type="predicted"/>
<dbReference type="KEGG" id="cmh:VO01_06295"/>
<evidence type="ECO:0000313" key="2">
    <source>
        <dbReference type="EMBL" id="RIJ20823.1"/>
    </source>
</evidence>
<evidence type="ECO:0000313" key="1">
    <source>
        <dbReference type="EMBL" id="AJW78793.1"/>
    </source>
</evidence>
<evidence type="ECO:0000313" key="3">
    <source>
        <dbReference type="Proteomes" id="UP000032604"/>
    </source>
</evidence>
<organism evidence="1 3">
    <name type="scientific">Clavibacter michiganensis subsp. insidiosus</name>
    <dbReference type="NCBI Taxonomy" id="33014"/>
    <lineage>
        <taxon>Bacteria</taxon>
        <taxon>Bacillati</taxon>
        <taxon>Actinomycetota</taxon>
        <taxon>Actinomycetes</taxon>
        <taxon>Micrococcales</taxon>
        <taxon>Microbacteriaceae</taxon>
        <taxon>Clavibacter</taxon>
    </lineage>
</organism>
<dbReference type="Proteomes" id="UP000032604">
    <property type="component" value="Chromosome"/>
</dbReference>
<dbReference type="EMBL" id="QWEA01000563">
    <property type="protein sequence ID" value="RIJ20823.1"/>
    <property type="molecule type" value="Genomic_DNA"/>
</dbReference>
<dbReference type="RefSeq" id="WP_045527669.1">
    <property type="nucleotide sequence ID" value="NZ_CP011043.1"/>
</dbReference>
<reference evidence="2 4" key="2">
    <citation type="submission" date="2018-08" db="EMBL/GenBank/DDBJ databases">
        <title>Genome Sequence of Clavibacter michiganensis Subspecies type strains, and the Atypical Peach-Colored Strains Isolated from Tomato.</title>
        <authorList>
            <person name="Osdaghi E."/>
            <person name="Portier P."/>
            <person name="Briand M."/>
            <person name="Jacques M.-A."/>
        </authorList>
    </citation>
    <scope>NUCLEOTIDE SEQUENCE [LARGE SCALE GENOMIC DNA]</scope>
    <source>
        <strain evidence="2 4">CFBP 6488</strain>
    </source>
</reference>
<dbReference type="EMBL" id="CP011043">
    <property type="protein sequence ID" value="AJW78793.1"/>
    <property type="molecule type" value="Genomic_DNA"/>
</dbReference>
<evidence type="ECO:0000313" key="4">
    <source>
        <dbReference type="Proteomes" id="UP000266634"/>
    </source>
</evidence>
<accession>A0A0D5CGK9</accession>
<name>A0A0D5CGK9_9MICO</name>
<dbReference type="Proteomes" id="UP000266634">
    <property type="component" value="Unassembled WGS sequence"/>
</dbReference>
<dbReference type="HOGENOM" id="CLU_2435553_0_0_11"/>
<reference evidence="1 3" key="1">
    <citation type="journal article" date="2015" name="Genome Announc.">
        <title>Complete Genome Sequence of Clavibacter michiganensis subsp. insidiosus R1-1 Using PacBio Single-Molecule Real-Time Technology.</title>
        <authorList>
            <person name="Lu Y."/>
            <person name="Samac D.A."/>
            <person name="Glazebrook J."/>
            <person name="Ishimaru C.A."/>
        </authorList>
    </citation>
    <scope>NUCLEOTIDE SEQUENCE [LARGE SCALE GENOMIC DNA]</scope>
    <source>
        <strain evidence="1 3">R1-1</strain>
    </source>
</reference>
<sequence length="90" mass="9666">MTDSAPSDVRYLAVFADGPLEGTTETRVLVDGQHDETISTMSAVEGKESLFQYRAGEVSEVAGEQRVTYSYVADGSDDVLGEGDDESLEL</sequence>